<name>A0A3B3HK03_ORYLA</name>
<dbReference type="InterPro" id="IPR000532">
    <property type="entry name" value="Glucagon_GIP_secretin_VIP"/>
</dbReference>
<evidence type="ECO:0000256" key="1">
    <source>
        <dbReference type="ARBA" id="ARBA00004613"/>
    </source>
</evidence>
<dbReference type="InterPro" id="IPR015550">
    <property type="entry name" value="Glucagon"/>
</dbReference>
<evidence type="ECO:0000256" key="2">
    <source>
        <dbReference type="ARBA" id="ARBA00008369"/>
    </source>
</evidence>
<feature type="domain" description="Glucagon / GIP / secretin / VIP family" evidence="6">
    <location>
        <begin position="60"/>
        <end position="82"/>
    </location>
</feature>
<comment type="subcellular location">
    <subcellularLocation>
        <location evidence="1">Secreted</location>
    </subcellularLocation>
</comment>
<dbReference type="SMART" id="SM00070">
    <property type="entry name" value="GLUCA"/>
    <property type="match status" value="1"/>
</dbReference>
<dbReference type="GO" id="GO:0005179">
    <property type="term" value="F:hormone activity"/>
    <property type="evidence" value="ECO:0007669"/>
    <property type="project" value="UniProtKB-KW"/>
</dbReference>
<evidence type="ECO:0000256" key="5">
    <source>
        <dbReference type="SAM" id="SignalP"/>
    </source>
</evidence>
<reference evidence="7 8" key="1">
    <citation type="journal article" date="2007" name="Nature">
        <title>The medaka draft genome and insights into vertebrate genome evolution.</title>
        <authorList>
            <person name="Kasahara M."/>
            <person name="Naruse K."/>
            <person name="Sasaki S."/>
            <person name="Nakatani Y."/>
            <person name="Qu W."/>
            <person name="Ahsan B."/>
            <person name="Yamada T."/>
            <person name="Nagayasu Y."/>
            <person name="Doi K."/>
            <person name="Kasai Y."/>
            <person name="Jindo T."/>
            <person name="Kobayashi D."/>
            <person name="Shimada A."/>
            <person name="Toyoda A."/>
            <person name="Kuroki Y."/>
            <person name="Fujiyama A."/>
            <person name="Sasaki T."/>
            <person name="Shimizu A."/>
            <person name="Asakawa S."/>
            <person name="Shimizu N."/>
            <person name="Hashimoto S."/>
            <person name="Yang J."/>
            <person name="Lee Y."/>
            <person name="Matsushima K."/>
            <person name="Sugano S."/>
            <person name="Sakaizumi M."/>
            <person name="Narita T."/>
            <person name="Ohishi K."/>
            <person name="Haga S."/>
            <person name="Ohta F."/>
            <person name="Nomoto H."/>
            <person name="Nogata K."/>
            <person name="Morishita T."/>
            <person name="Endo T."/>
            <person name="Shin-I T."/>
            <person name="Takeda H."/>
            <person name="Morishita S."/>
            <person name="Kohara Y."/>
        </authorList>
    </citation>
    <scope>NUCLEOTIDE SEQUENCE [LARGE SCALE GENOMIC DNA]</scope>
    <source>
        <strain evidence="7 8">Hd-rR</strain>
    </source>
</reference>
<dbReference type="Gene3D" id="6.10.250.590">
    <property type="match status" value="1"/>
</dbReference>
<dbReference type="PANTHER" id="PTHR11418:SF0">
    <property type="entry name" value="PRO-GLUCAGON"/>
    <property type="match status" value="1"/>
</dbReference>
<reference evidence="7" key="3">
    <citation type="submission" date="2025-09" db="UniProtKB">
        <authorList>
            <consortium name="Ensembl"/>
        </authorList>
    </citation>
    <scope>IDENTIFICATION</scope>
    <source>
        <strain evidence="7">Hd-rR</strain>
    </source>
</reference>
<sequence>YNQWLYIHTLLLIVISCGVEQCAQHLKLFNYSLLNTAFSFRGLRVEMKNKQNIFRNLKRHTDGMFTSDLTNYLDKMKAKNFVEWLAAIKQQE</sequence>
<evidence type="ECO:0000259" key="6">
    <source>
        <dbReference type="PROSITE" id="PS00260"/>
    </source>
</evidence>
<dbReference type="Ensembl" id="ENSORLT00000029105.1">
    <property type="protein sequence ID" value="ENSORLP00000032032.1"/>
    <property type="gene ID" value="ENSORLG00000025881.1"/>
</dbReference>
<feature type="chain" id="PRO_5017255107" description="Glucagon / GIP / secretin / VIP family domain-containing protein" evidence="5">
    <location>
        <begin position="23"/>
        <end position="92"/>
    </location>
</feature>
<dbReference type="FunCoup" id="A0A3B3HK03">
    <property type="interactions" value="8"/>
</dbReference>
<keyword evidence="8" id="KW-1185">Reference proteome</keyword>
<dbReference type="Pfam" id="PF00123">
    <property type="entry name" value="Hormone_2"/>
    <property type="match status" value="1"/>
</dbReference>
<evidence type="ECO:0000256" key="3">
    <source>
        <dbReference type="ARBA" id="ARBA00022525"/>
    </source>
</evidence>
<dbReference type="Proteomes" id="UP000001038">
    <property type="component" value="Chromosome 7"/>
</dbReference>
<evidence type="ECO:0000313" key="7">
    <source>
        <dbReference type="Ensembl" id="ENSORLP00000032032.1"/>
    </source>
</evidence>
<proteinExistence type="inferred from homology"/>
<dbReference type="GO" id="GO:0005576">
    <property type="term" value="C:extracellular region"/>
    <property type="evidence" value="ECO:0007669"/>
    <property type="project" value="UniProtKB-SubCell"/>
</dbReference>
<dbReference type="InParanoid" id="A0A3B3HK03"/>
<dbReference type="PANTHER" id="PTHR11418">
    <property type="entry name" value="GLUCAGON"/>
    <property type="match status" value="1"/>
</dbReference>
<evidence type="ECO:0000256" key="4">
    <source>
        <dbReference type="ARBA" id="ARBA00022702"/>
    </source>
</evidence>
<accession>A0A3B3HK03</accession>
<evidence type="ECO:0000313" key="8">
    <source>
        <dbReference type="Proteomes" id="UP000001038"/>
    </source>
</evidence>
<comment type="similarity">
    <text evidence="2">Belongs to the glucagon family.</text>
</comment>
<protein>
    <recommendedName>
        <fullName evidence="6">Glucagon / GIP / secretin / VIP family domain-containing protein</fullName>
    </recommendedName>
</protein>
<keyword evidence="3" id="KW-0964">Secreted</keyword>
<keyword evidence="5" id="KW-0732">Signal</keyword>
<dbReference type="AlphaFoldDB" id="A0A3B3HK03"/>
<dbReference type="PROSITE" id="PS00260">
    <property type="entry name" value="GLUCAGON"/>
    <property type="match status" value="1"/>
</dbReference>
<dbReference type="GeneTree" id="ENSGT00940000170524"/>
<keyword evidence="4" id="KW-0372">Hormone</keyword>
<feature type="signal peptide" evidence="5">
    <location>
        <begin position="1"/>
        <end position="22"/>
    </location>
</feature>
<reference evidence="7" key="2">
    <citation type="submission" date="2025-08" db="UniProtKB">
        <authorList>
            <consortium name="Ensembl"/>
        </authorList>
    </citation>
    <scope>IDENTIFICATION</scope>
    <source>
        <strain evidence="7">Hd-rR</strain>
    </source>
</reference>
<organism evidence="7 8">
    <name type="scientific">Oryzias latipes</name>
    <name type="common">Japanese rice fish</name>
    <name type="synonym">Japanese killifish</name>
    <dbReference type="NCBI Taxonomy" id="8090"/>
    <lineage>
        <taxon>Eukaryota</taxon>
        <taxon>Metazoa</taxon>
        <taxon>Chordata</taxon>
        <taxon>Craniata</taxon>
        <taxon>Vertebrata</taxon>
        <taxon>Euteleostomi</taxon>
        <taxon>Actinopterygii</taxon>
        <taxon>Neopterygii</taxon>
        <taxon>Teleostei</taxon>
        <taxon>Neoteleostei</taxon>
        <taxon>Acanthomorphata</taxon>
        <taxon>Ovalentaria</taxon>
        <taxon>Atherinomorphae</taxon>
        <taxon>Beloniformes</taxon>
        <taxon>Adrianichthyidae</taxon>
        <taxon>Oryziinae</taxon>
        <taxon>Oryzias</taxon>
    </lineage>
</organism>